<dbReference type="PROSITE" id="PS52048">
    <property type="entry name" value="UCH_DOMAIN"/>
    <property type="match status" value="1"/>
</dbReference>
<organism evidence="10">
    <name type="scientific">Grosmannia clavigera (strain kw1407 / UAMH 11150)</name>
    <name type="common">Blue stain fungus</name>
    <name type="synonym">Graphiocladiella clavigera</name>
    <dbReference type="NCBI Taxonomy" id="655863"/>
    <lineage>
        <taxon>Eukaryota</taxon>
        <taxon>Fungi</taxon>
        <taxon>Dikarya</taxon>
        <taxon>Ascomycota</taxon>
        <taxon>Pezizomycotina</taxon>
        <taxon>Sordariomycetes</taxon>
        <taxon>Sordariomycetidae</taxon>
        <taxon>Ophiostomatales</taxon>
        <taxon>Ophiostomataceae</taxon>
        <taxon>Leptographium</taxon>
    </lineage>
</organism>
<dbReference type="InterPro" id="IPR038765">
    <property type="entry name" value="Papain-like_cys_pep_sf"/>
</dbReference>
<dbReference type="Proteomes" id="UP000007796">
    <property type="component" value="Unassembled WGS sequence"/>
</dbReference>
<dbReference type="GO" id="GO:0004843">
    <property type="term" value="F:cysteine-type deubiquitinase activity"/>
    <property type="evidence" value="ECO:0007669"/>
    <property type="project" value="UniProtKB-EC"/>
</dbReference>
<protein>
    <recommendedName>
        <fullName evidence="2">ubiquitinyl hydrolase 1</fullName>
        <ecNumber evidence="2">3.4.19.12</ecNumber>
    </recommendedName>
</protein>
<evidence type="ECO:0000256" key="4">
    <source>
        <dbReference type="ARBA" id="ARBA00022786"/>
    </source>
</evidence>
<keyword evidence="5" id="KW-0378">Hydrolase</keyword>
<proteinExistence type="inferred from homology"/>
<keyword evidence="4" id="KW-0833">Ubl conjugation pathway</keyword>
<comment type="catalytic activity">
    <reaction evidence="1">
        <text>Thiol-dependent hydrolysis of ester, thioester, amide, peptide and isopeptide bonds formed by the C-terminal Gly of ubiquitin (a 76-residue protein attached to proteins as an intracellular targeting signal).</text>
        <dbReference type="EC" id="3.4.19.12"/>
    </reaction>
</comment>
<evidence type="ECO:0000256" key="7">
    <source>
        <dbReference type="PROSITE-ProRule" id="PRU01393"/>
    </source>
</evidence>
<dbReference type="Gene3D" id="3.40.532.10">
    <property type="entry name" value="Peptidase C12, ubiquitin carboxyl-terminal hydrolase"/>
    <property type="match status" value="1"/>
</dbReference>
<dbReference type="GO" id="GO:0006511">
    <property type="term" value="P:ubiquitin-dependent protein catabolic process"/>
    <property type="evidence" value="ECO:0007669"/>
    <property type="project" value="InterPro"/>
</dbReference>
<evidence type="ECO:0000313" key="9">
    <source>
        <dbReference type="EMBL" id="EFX00200.1"/>
    </source>
</evidence>
<dbReference type="RefSeq" id="XP_014169682.1">
    <property type="nucleotide sequence ID" value="XM_014314207.1"/>
</dbReference>
<sequence>MPKHLNRRIFAMPEALNDLGSETGLSPQLCFQDMTNAFCGPVTAPASLPTCHSIIVAVADPDEKRDTRLVPTTQSQPVATKDIMWFPQTVKHIPDVYALLHAVLNCHVQTPIEPDSVLDRLAVQSRNTTTQQRAVLIQEAAALQKAYVSTVVQSVWTKQIGMPGGLGEPARISATLDRYYVFVVSAATGKIVCIDNISGVPVEVDNVLNGFDVDTTVITAGIADKIRSIVASKKEDNVQAVVVGLVSRNA</sequence>
<keyword evidence="10" id="KW-1185">Reference proteome</keyword>
<dbReference type="SUPFAM" id="SSF54001">
    <property type="entry name" value="Cysteine proteinases"/>
    <property type="match status" value="1"/>
</dbReference>
<dbReference type="InParanoid" id="F0XPJ7"/>
<evidence type="ECO:0000313" key="10">
    <source>
        <dbReference type="Proteomes" id="UP000007796"/>
    </source>
</evidence>
<dbReference type="HOGENOM" id="CLU_1098788_0_0_1"/>
<reference evidence="9 10" key="1">
    <citation type="journal article" date="2011" name="Proc. Natl. Acad. Sci. U.S.A.">
        <title>Genome and transcriptome analyses of the mountain pine beetle-fungal symbiont Grosmannia clavigera, a lodgepole pine pathogen.</title>
        <authorList>
            <person name="DiGuistini S."/>
            <person name="Wang Y."/>
            <person name="Liao N.Y."/>
            <person name="Taylor G."/>
            <person name="Tanguay P."/>
            <person name="Feau N."/>
            <person name="Henrissat B."/>
            <person name="Chan S.K."/>
            <person name="Hesse-Orce U."/>
            <person name="Alamouti S.M."/>
            <person name="Tsui C.K.M."/>
            <person name="Docking R.T."/>
            <person name="Levasseur A."/>
            <person name="Haridas S."/>
            <person name="Robertson G."/>
            <person name="Birol I."/>
            <person name="Holt R.A."/>
            <person name="Marra M.A."/>
            <person name="Hamelin R.C."/>
            <person name="Hirst M."/>
            <person name="Jones S.J.M."/>
            <person name="Bohlmann J."/>
            <person name="Breuil C."/>
        </authorList>
    </citation>
    <scope>NUCLEOTIDE SEQUENCE [LARGE SCALE GENOMIC DNA]</scope>
    <source>
        <strain evidence="10">kw1407 / UAMH 11150</strain>
    </source>
</reference>
<evidence type="ECO:0000256" key="5">
    <source>
        <dbReference type="ARBA" id="ARBA00022801"/>
    </source>
</evidence>
<evidence type="ECO:0000256" key="3">
    <source>
        <dbReference type="ARBA" id="ARBA00022670"/>
    </source>
</evidence>
<comment type="caution">
    <text evidence="7">Lacks conserved residue(s) required for the propagation of feature annotation.</text>
</comment>
<comment type="similarity">
    <text evidence="7">Belongs to the peptidase C12 family.</text>
</comment>
<evidence type="ECO:0000259" key="8">
    <source>
        <dbReference type="PROSITE" id="PS52048"/>
    </source>
</evidence>
<keyword evidence="3" id="KW-0645">Protease</keyword>
<dbReference type="InterPro" id="IPR001578">
    <property type="entry name" value="Peptidase_C12_UCH"/>
</dbReference>
<evidence type="ECO:0000256" key="6">
    <source>
        <dbReference type="ARBA" id="ARBA00022807"/>
    </source>
</evidence>
<keyword evidence="6" id="KW-0788">Thiol protease</keyword>
<dbReference type="AlphaFoldDB" id="F0XPJ7"/>
<dbReference type="GeneID" id="25980721"/>
<name>F0XPJ7_GROCL</name>
<dbReference type="eggNOG" id="ENOG502RM0V">
    <property type="taxonomic scope" value="Eukaryota"/>
</dbReference>
<gene>
    <name evidence="9" type="ORF">CMQ_7202</name>
</gene>
<dbReference type="Pfam" id="PF01088">
    <property type="entry name" value="Peptidase_C12"/>
    <property type="match status" value="1"/>
</dbReference>
<feature type="domain" description="UCH catalytic" evidence="8">
    <location>
        <begin position="4"/>
        <end position="247"/>
    </location>
</feature>
<accession>F0XPJ7</accession>
<dbReference type="EC" id="3.4.19.12" evidence="2"/>
<dbReference type="InterPro" id="IPR036959">
    <property type="entry name" value="Peptidase_C12_UCH_sf"/>
</dbReference>
<dbReference type="EMBL" id="GL629801">
    <property type="protein sequence ID" value="EFX00200.1"/>
    <property type="molecule type" value="Genomic_DNA"/>
</dbReference>
<evidence type="ECO:0000256" key="1">
    <source>
        <dbReference type="ARBA" id="ARBA00000707"/>
    </source>
</evidence>
<dbReference type="STRING" id="655863.F0XPJ7"/>
<evidence type="ECO:0000256" key="2">
    <source>
        <dbReference type="ARBA" id="ARBA00012759"/>
    </source>
</evidence>